<organism evidence="2 3">
    <name type="scientific">Monoraphidium neglectum</name>
    <dbReference type="NCBI Taxonomy" id="145388"/>
    <lineage>
        <taxon>Eukaryota</taxon>
        <taxon>Viridiplantae</taxon>
        <taxon>Chlorophyta</taxon>
        <taxon>core chlorophytes</taxon>
        <taxon>Chlorophyceae</taxon>
        <taxon>CS clade</taxon>
        <taxon>Sphaeropleales</taxon>
        <taxon>Selenastraceae</taxon>
        <taxon>Monoraphidium</taxon>
    </lineage>
</organism>
<feature type="repeat" description="ANK" evidence="1">
    <location>
        <begin position="45"/>
        <end position="72"/>
    </location>
</feature>
<proteinExistence type="predicted"/>
<dbReference type="SMART" id="SM00248">
    <property type="entry name" value="ANK"/>
    <property type="match status" value="1"/>
</dbReference>
<dbReference type="RefSeq" id="XP_013897587.1">
    <property type="nucleotide sequence ID" value="XM_014042133.1"/>
</dbReference>
<evidence type="ECO:0000256" key="1">
    <source>
        <dbReference type="PROSITE-ProRule" id="PRU00023"/>
    </source>
</evidence>
<dbReference type="Pfam" id="PF00023">
    <property type="entry name" value="Ank"/>
    <property type="match status" value="1"/>
</dbReference>
<dbReference type="InterPro" id="IPR002110">
    <property type="entry name" value="Ankyrin_rpt"/>
</dbReference>
<protein>
    <submittedName>
        <fullName evidence="2">Uncharacterized protein</fullName>
    </submittedName>
</protein>
<dbReference type="Gene3D" id="1.25.40.20">
    <property type="entry name" value="Ankyrin repeat-containing domain"/>
    <property type="match status" value="1"/>
</dbReference>
<reference evidence="2 3" key="1">
    <citation type="journal article" date="2013" name="BMC Genomics">
        <title>Reconstruction of the lipid metabolism for the microalga Monoraphidium neglectum from its genome sequence reveals characteristics suitable for biofuel production.</title>
        <authorList>
            <person name="Bogen C."/>
            <person name="Al-Dilaimi A."/>
            <person name="Albersmeier A."/>
            <person name="Wichmann J."/>
            <person name="Grundmann M."/>
            <person name="Rupp O."/>
            <person name="Lauersen K.J."/>
            <person name="Blifernez-Klassen O."/>
            <person name="Kalinowski J."/>
            <person name="Goesmann A."/>
            <person name="Mussgnug J.H."/>
            <person name="Kruse O."/>
        </authorList>
    </citation>
    <scope>NUCLEOTIDE SEQUENCE [LARGE SCALE GENOMIC DNA]</scope>
    <source>
        <strain evidence="2 3">SAG 48.87</strain>
    </source>
</reference>
<dbReference type="PROSITE" id="PS50297">
    <property type="entry name" value="ANK_REP_REGION"/>
    <property type="match status" value="1"/>
</dbReference>
<sequence length="160" mass="17323">MRQVLPRLSYAAFVGDLEGVLDALGMGDDIHQNVRLVNQNGQDVLGATPLYLAAQMGHYDVCKALLRAGADVMRPCTVPATGQQFIAQDIAIMHFNMRTWWLLKEAKQRLAGKTPGLFKKWASKHKKGGKGADVMGEKLVPAGSTPSTYLVLTSGAQMAI</sequence>
<name>A0A0D2JGP2_9CHLO</name>
<accession>A0A0D2JGP2</accession>
<dbReference type="AlphaFoldDB" id="A0A0D2JGP2"/>
<dbReference type="Proteomes" id="UP000054498">
    <property type="component" value="Unassembled WGS sequence"/>
</dbReference>
<dbReference type="SUPFAM" id="SSF48403">
    <property type="entry name" value="Ankyrin repeat"/>
    <property type="match status" value="1"/>
</dbReference>
<keyword evidence="3" id="KW-1185">Reference proteome</keyword>
<dbReference type="PROSITE" id="PS50088">
    <property type="entry name" value="ANK_REPEAT"/>
    <property type="match status" value="1"/>
</dbReference>
<evidence type="ECO:0000313" key="3">
    <source>
        <dbReference type="Proteomes" id="UP000054498"/>
    </source>
</evidence>
<keyword evidence="1" id="KW-0040">ANK repeat</keyword>
<dbReference type="OrthoDB" id="194358at2759"/>
<dbReference type="GeneID" id="25742270"/>
<dbReference type="KEGG" id="mng:MNEG_9395"/>
<dbReference type="STRING" id="145388.A0A0D2JGP2"/>
<gene>
    <name evidence="2" type="ORF">MNEG_9395</name>
</gene>
<evidence type="ECO:0000313" key="2">
    <source>
        <dbReference type="EMBL" id="KIY98567.1"/>
    </source>
</evidence>
<dbReference type="EMBL" id="KK102139">
    <property type="protein sequence ID" value="KIY98567.1"/>
    <property type="molecule type" value="Genomic_DNA"/>
</dbReference>
<dbReference type="InterPro" id="IPR036770">
    <property type="entry name" value="Ankyrin_rpt-contain_sf"/>
</dbReference>